<accession>A0ABU4WB81</accession>
<proteinExistence type="predicted"/>
<keyword evidence="1" id="KW-0378">Hydrolase</keyword>
<dbReference type="InterPro" id="IPR021459">
    <property type="entry name" value="GH101-related"/>
</dbReference>
<evidence type="ECO:0000313" key="1">
    <source>
        <dbReference type="EMBL" id="MDX8336797.1"/>
    </source>
</evidence>
<gene>
    <name evidence="1" type="ORF">RFV38_09880</name>
</gene>
<dbReference type="Pfam" id="PF11308">
    <property type="entry name" value="Glyco_hydro_129"/>
    <property type="match status" value="1"/>
</dbReference>
<sequence>MAPMQEWGEGASIKTLEALNEFEIDKAWIGFHNYTMGEINPEFIERASNMGYLVGAYDSYKSIHLKGKEKWNTASFQDKNLFENGTITLENGKKITGFNGVGRELNPKFSFDELNYRLNRFSKLKFNSWFVDTDAVGEVNDDFTLGNETDEEEQINQRIKRMDIIKDKYGLVIGSEDGDDFAASTIAYAHGIFTGIVPWWIYKDMKDPASSYFMGKYMSKDGGVPEYFEKEIILPEEADYLFYNEAFNIPLYQLVYNDSVIGTNHWIFHTLKIKNRQEDIMLRGILYNVPPVYHLDRKTLAQNKDKIVNYFKNFSPLHRKLTLEEMTGFSYLSQDMLVQKTTFSNGNEIIVNFSENVFYYKNIKVDKKAFKVIE</sequence>
<dbReference type="GO" id="GO:0016787">
    <property type="term" value="F:hydrolase activity"/>
    <property type="evidence" value="ECO:0007669"/>
    <property type="project" value="UniProtKB-KW"/>
</dbReference>
<name>A0ABU4WB81_9FUSO</name>
<dbReference type="Proteomes" id="UP001279681">
    <property type="component" value="Unassembled WGS sequence"/>
</dbReference>
<reference evidence="2" key="1">
    <citation type="submission" date="2023-07" db="EMBL/GenBank/DDBJ databases">
        <authorList>
            <person name="Colorado M.A."/>
            <person name="Villamil L.M."/>
            <person name="Melo J.F."/>
            <person name="Rodriguez J.A."/>
            <person name="Ruiz R.Y."/>
        </authorList>
    </citation>
    <scope>NUCLEOTIDE SEQUENCE [LARGE SCALE GENOMIC DNA]</scope>
    <source>
        <strain evidence="2">C33</strain>
    </source>
</reference>
<dbReference type="EMBL" id="JAVIKH010000014">
    <property type="protein sequence ID" value="MDX8336797.1"/>
    <property type="molecule type" value="Genomic_DNA"/>
</dbReference>
<keyword evidence="2" id="KW-1185">Reference proteome</keyword>
<protein>
    <submittedName>
        <fullName evidence="1">Glycoside hydrolase</fullName>
    </submittedName>
</protein>
<evidence type="ECO:0000313" key="2">
    <source>
        <dbReference type="Proteomes" id="UP001279681"/>
    </source>
</evidence>
<organism evidence="1 2">
    <name type="scientific">Candidatus Cetobacterium colombiensis</name>
    <dbReference type="NCBI Taxonomy" id="3073100"/>
    <lineage>
        <taxon>Bacteria</taxon>
        <taxon>Fusobacteriati</taxon>
        <taxon>Fusobacteriota</taxon>
        <taxon>Fusobacteriia</taxon>
        <taxon>Fusobacteriales</taxon>
        <taxon>Fusobacteriaceae</taxon>
        <taxon>Cetobacterium</taxon>
    </lineage>
</organism>
<comment type="caution">
    <text evidence="1">The sequence shown here is derived from an EMBL/GenBank/DDBJ whole genome shotgun (WGS) entry which is preliminary data.</text>
</comment>
<dbReference type="RefSeq" id="WP_320314178.1">
    <property type="nucleotide sequence ID" value="NZ_JAVIKH010000014.1"/>
</dbReference>